<dbReference type="SUPFAM" id="SSF51182">
    <property type="entry name" value="RmlC-like cupins"/>
    <property type="match status" value="1"/>
</dbReference>
<accession>A0ABX0UZ57</accession>
<dbReference type="InterPro" id="IPR014710">
    <property type="entry name" value="RmlC-like_jellyroll"/>
</dbReference>
<comment type="caution">
    <text evidence="2">The sequence shown here is derived from an EMBL/GenBank/DDBJ whole genome shotgun (WGS) entry which is preliminary data.</text>
</comment>
<evidence type="ECO:0000313" key="2">
    <source>
        <dbReference type="EMBL" id="NIJ58017.1"/>
    </source>
</evidence>
<dbReference type="Proteomes" id="UP001429580">
    <property type="component" value="Unassembled WGS sequence"/>
</dbReference>
<dbReference type="PANTHER" id="PTHR36440">
    <property type="entry name" value="PUTATIVE (AFU_ORTHOLOGUE AFUA_8G07350)-RELATED"/>
    <property type="match status" value="1"/>
</dbReference>
<proteinExistence type="predicted"/>
<sequence length="143" mass="15840">MIAHDRDVVRIGALELRFVVDETTGSGSLVAFEFVIPPNARVPAPHFHQDVDEMIYALDGITTSTLDGQRHELRTGESLFVPRGSTHTHENLHDETARSLVVLTPGLIGRRYFEEIAAEVNVPGKPDLARIKEIMLRHGLVPA</sequence>
<name>A0ABX0UZ57_9HYPH</name>
<dbReference type="RefSeq" id="WP_166951260.1">
    <property type="nucleotide sequence ID" value="NZ_JAASQI010000003.1"/>
</dbReference>
<dbReference type="InterPro" id="IPR011051">
    <property type="entry name" value="RmlC_Cupin_sf"/>
</dbReference>
<keyword evidence="3" id="KW-1185">Reference proteome</keyword>
<dbReference type="InterPro" id="IPR013096">
    <property type="entry name" value="Cupin_2"/>
</dbReference>
<reference evidence="2 3" key="1">
    <citation type="submission" date="2020-03" db="EMBL/GenBank/DDBJ databases">
        <title>Genomic Encyclopedia of Type Strains, Phase IV (KMG-IV): sequencing the most valuable type-strain genomes for metagenomic binning, comparative biology and taxonomic classification.</title>
        <authorList>
            <person name="Goeker M."/>
        </authorList>
    </citation>
    <scope>NUCLEOTIDE SEQUENCE [LARGE SCALE GENOMIC DNA]</scope>
    <source>
        <strain evidence="2 3">DSM 103870</strain>
    </source>
</reference>
<evidence type="ECO:0000259" key="1">
    <source>
        <dbReference type="Pfam" id="PF07883"/>
    </source>
</evidence>
<gene>
    <name evidence="2" type="ORF">FHS82_001853</name>
</gene>
<dbReference type="PANTHER" id="PTHR36440:SF1">
    <property type="entry name" value="PUTATIVE (AFU_ORTHOLOGUE AFUA_8G07350)-RELATED"/>
    <property type="match status" value="1"/>
</dbReference>
<dbReference type="Gene3D" id="2.60.120.10">
    <property type="entry name" value="Jelly Rolls"/>
    <property type="match status" value="1"/>
</dbReference>
<protein>
    <submittedName>
        <fullName evidence="2">Quercetin dioxygenase-like cupin family protein</fullName>
    </submittedName>
</protein>
<dbReference type="InterPro" id="IPR053146">
    <property type="entry name" value="QDO-like"/>
</dbReference>
<feature type="domain" description="Cupin type-2" evidence="1">
    <location>
        <begin position="33"/>
        <end position="102"/>
    </location>
</feature>
<dbReference type="Pfam" id="PF07883">
    <property type="entry name" value="Cupin_2"/>
    <property type="match status" value="1"/>
</dbReference>
<dbReference type="EMBL" id="JAASQI010000003">
    <property type="protein sequence ID" value="NIJ58017.1"/>
    <property type="molecule type" value="Genomic_DNA"/>
</dbReference>
<organism evidence="2 3">
    <name type="scientific">Pseudochelatococcus lubricantis</name>
    <dbReference type="NCBI Taxonomy" id="1538102"/>
    <lineage>
        <taxon>Bacteria</taxon>
        <taxon>Pseudomonadati</taxon>
        <taxon>Pseudomonadota</taxon>
        <taxon>Alphaproteobacteria</taxon>
        <taxon>Hyphomicrobiales</taxon>
        <taxon>Chelatococcaceae</taxon>
        <taxon>Pseudochelatococcus</taxon>
    </lineage>
</organism>
<evidence type="ECO:0000313" key="3">
    <source>
        <dbReference type="Proteomes" id="UP001429580"/>
    </source>
</evidence>